<dbReference type="PANTHER" id="PTHR15735:SF20">
    <property type="entry name" value="HIGH OSMOLARITY SIGNALING PROTEIN SHO1"/>
    <property type="match status" value="1"/>
</dbReference>
<protein>
    <recommendedName>
        <fullName evidence="12">SH3 domain-containing protein</fullName>
    </recommendedName>
</protein>
<dbReference type="GeneID" id="10532062"/>
<dbReference type="SUPFAM" id="SSF50044">
    <property type="entry name" value="SH3-domain"/>
    <property type="match status" value="1"/>
</dbReference>
<feature type="transmembrane region" description="Helical" evidence="11">
    <location>
        <begin position="173"/>
        <end position="191"/>
    </location>
</feature>
<dbReference type="InParanoid" id="E3L6C7"/>
<evidence type="ECO:0000256" key="3">
    <source>
        <dbReference type="ARBA" id="ARBA00022443"/>
    </source>
</evidence>
<dbReference type="EMBL" id="DS178358">
    <property type="protein sequence ID" value="EFP92102.2"/>
    <property type="molecule type" value="Genomic_DNA"/>
</dbReference>
<reference key="1">
    <citation type="submission" date="2007-01" db="EMBL/GenBank/DDBJ databases">
        <title>The Genome Sequence of Puccinia graminis f. sp. tritici Strain CRL 75-36-700-3.</title>
        <authorList>
            <consortium name="The Broad Institute Genome Sequencing Platform"/>
            <person name="Birren B."/>
            <person name="Lander E."/>
            <person name="Galagan J."/>
            <person name="Nusbaum C."/>
            <person name="Devon K."/>
            <person name="Cuomo C."/>
            <person name="Jaffe D."/>
            <person name="Butler J."/>
            <person name="Alvarez P."/>
            <person name="Gnerre S."/>
            <person name="Grabherr M."/>
            <person name="Mauceli E."/>
            <person name="Brockman W."/>
            <person name="Young S."/>
            <person name="LaButti K."/>
            <person name="Sykes S."/>
            <person name="DeCaprio D."/>
            <person name="Crawford M."/>
            <person name="Koehrsen M."/>
            <person name="Engels R."/>
            <person name="Montgomery P."/>
            <person name="Pearson M."/>
            <person name="Howarth C."/>
            <person name="Larson L."/>
            <person name="White J."/>
            <person name="Zeng Q."/>
            <person name="Kodira C."/>
            <person name="Yandava C."/>
            <person name="Alvarado L."/>
            <person name="O'Leary S."/>
            <person name="Szabo L."/>
            <person name="Dean R."/>
            <person name="Schein J."/>
        </authorList>
    </citation>
    <scope>NUCLEOTIDE SEQUENCE</scope>
    <source>
        <strain>CRL 75-36-700-3</strain>
    </source>
</reference>
<evidence type="ECO:0000256" key="4">
    <source>
        <dbReference type="ARBA" id="ARBA00022475"/>
    </source>
</evidence>
<dbReference type="RefSeq" id="XP_003336521.2">
    <property type="nucleotide sequence ID" value="XM_003336473.2"/>
</dbReference>
<feature type="domain" description="SH3" evidence="12">
    <location>
        <begin position="430"/>
        <end position="491"/>
    </location>
</feature>
<comment type="subcellular location">
    <subcellularLocation>
        <location evidence="1">Cell membrane</location>
        <topology evidence="1">Multi-pass membrane protein</topology>
    </subcellularLocation>
</comment>
<dbReference type="KEGG" id="pgr:PGTG_17407"/>
<evidence type="ECO:0000256" key="1">
    <source>
        <dbReference type="ARBA" id="ARBA00004651"/>
    </source>
</evidence>
<sequence>MYQIPPTSEGSSIPSVAELIAKSNLIGAKNFNSIGSHRSLVPRAGDYVGKLRGPSRLSAVFDSRPPFFLVTAISQLLTWSLTFIAQCLAESRYHSSRGSDGVKPTGTPIGIGWFGVFYQLFIVYRVLSSVGCESEYQDRGQLATLVALNVVIGVLCSNSAIHDHHDIALNLYGYGWMILSSLNLAWLLYFTSPDQSRLLKLLNPSSQRKQLIRSSINLRRSASYSSPNLPNIASESAGHYAGSHLITLGPNQGAESGANLHNEKLANDVTSALLSSNQPYLPEGYGDHDPDRMLPNQQHGNPTTSNVNPSSQMQHISQYNQPSVQFQDLNSYTRPHEQINNQSAQHQQSNFHSTRVEPSSNIHQTNIQQYPEASESRDPGSFLPALTDFSTIPLIDRTLLSQAYRQEELRSVTNTESMTPSSPVSSKPVELIKKAKALYTYKASPTDPNEIGFEKGEILEILNHSGKWWQARRTTGESGIVPSNYFQMLPNS</sequence>
<feature type="transmembrane region" description="Helical" evidence="11">
    <location>
        <begin position="66"/>
        <end position="89"/>
    </location>
</feature>
<dbReference type="Proteomes" id="UP000008783">
    <property type="component" value="Unassembled WGS sequence"/>
</dbReference>
<feature type="transmembrane region" description="Helical" evidence="11">
    <location>
        <begin position="109"/>
        <end position="130"/>
    </location>
</feature>
<keyword evidence="6 11" id="KW-1133">Transmembrane helix</keyword>
<evidence type="ECO:0000256" key="6">
    <source>
        <dbReference type="ARBA" id="ARBA00022989"/>
    </source>
</evidence>
<evidence type="ECO:0000256" key="11">
    <source>
        <dbReference type="SAM" id="Phobius"/>
    </source>
</evidence>
<feature type="transmembrane region" description="Helical" evidence="11">
    <location>
        <begin position="142"/>
        <end position="161"/>
    </location>
</feature>
<dbReference type="PRINTS" id="PR00452">
    <property type="entry name" value="SH3DOMAIN"/>
</dbReference>
<dbReference type="SMART" id="SM00326">
    <property type="entry name" value="SH3"/>
    <property type="match status" value="1"/>
</dbReference>
<keyword evidence="3 9" id="KW-0728">SH3 domain</keyword>
<feature type="region of interest" description="Disordered" evidence="10">
    <location>
        <begin position="276"/>
        <end position="314"/>
    </location>
</feature>
<evidence type="ECO:0000313" key="13">
    <source>
        <dbReference type="EMBL" id="EFP92102.2"/>
    </source>
</evidence>
<proteinExistence type="inferred from homology"/>
<feature type="region of interest" description="Disordered" evidence="10">
    <location>
        <begin position="339"/>
        <end position="364"/>
    </location>
</feature>
<dbReference type="InterPro" id="IPR036028">
    <property type="entry name" value="SH3-like_dom_sf"/>
</dbReference>
<keyword evidence="14" id="KW-1185">Reference proteome</keyword>
<dbReference type="PANTHER" id="PTHR15735">
    <property type="entry name" value="FCH AND DOUBLE SH3 DOMAINS PROTEIN"/>
    <property type="match status" value="1"/>
</dbReference>
<accession>E3L6C7</accession>
<dbReference type="HOGENOM" id="CLU_043316_2_0_1"/>
<dbReference type="AlphaFoldDB" id="E3L6C7"/>
<evidence type="ECO:0000259" key="12">
    <source>
        <dbReference type="PROSITE" id="PS50002"/>
    </source>
</evidence>
<dbReference type="OrthoDB" id="5983572at2759"/>
<keyword evidence="7" id="KW-0346">Stress response</keyword>
<dbReference type="VEuPathDB" id="FungiDB:PGTG_17407"/>
<evidence type="ECO:0000256" key="7">
    <source>
        <dbReference type="ARBA" id="ARBA00023016"/>
    </source>
</evidence>
<dbReference type="Pfam" id="PF00018">
    <property type="entry name" value="SH3_1"/>
    <property type="match status" value="1"/>
</dbReference>
<evidence type="ECO:0000256" key="10">
    <source>
        <dbReference type="SAM" id="MobiDB-lite"/>
    </source>
</evidence>
<dbReference type="GO" id="GO:0030833">
    <property type="term" value="P:regulation of actin filament polymerization"/>
    <property type="evidence" value="ECO:0000318"/>
    <property type="project" value="GO_Central"/>
</dbReference>
<dbReference type="Gene3D" id="2.30.30.40">
    <property type="entry name" value="SH3 Domains"/>
    <property type="match status" value="1"/>
</dbReference>
<keyword evidence="4" id="KW-1003">Cell membrane</keyword>
<evidence type="ECO:0000256" key="2">
    <source>
        <dbReference type="ARBA" id="ARBA00009739"/>
    </source>
</evidence>
<evidence type="ECO:0000256" key="8">
    <source>
        <dbReference type="ARBA" id="ARBA00023136"/>
    </source>
</evidence>
<dbReference type="CDD" id="cd11855">
    <property type="entry name" value="SH3_Sho1p"/>
    <property type="match status" value="1"/>
</dbReference>
<organism evidence="13 14">
    <name type="scientific">Puccinia graminis f. sp. tritici (strain CRL 75-36-700-3 / race SCCL)</name>
    <name type="common">Black stem rust fungus</name>
    <dbReference type="NCBI Taxonomy" id="418459"/>
    <lineage>
        <taxon>Eukaryota</taxon>
        <taxon>Fungi</taxon>
        <taxon>Dikarya</taxon>
        <taxon>Basidiomycota</taxon>
        <taxon>Pucciniomycotina</taxon>
        <taxon>Pucciniomycetes</taxon>
        <taxon>Pucciniales</taxon>
        <taxon>Pucciniaceae</taxon>
        <taxon>Puccinia</taxon>
    </lineage>
</organism>
<gene>
    <name evidence="13" type="ORF">PGTG_17407</name>
</gene>
<comment type="similarity">
    <text evidence="2">Belongs to the SHO1 family.</text>
</comment>
<evidence type="ECO:0000256" key="9">
    <source>
        <dbReference type="PROSITE-ProRule" id="PRU00192"/>
    </source>
</evidence>
<keyword evidence="8 11" id="KW-0472">Membrane</keyword>
<dbReference type="GO" id="GO:0005886">
    <property type="term" value="C:plasma membrane"/>
    <property type="evidence" value="ECO:0007669"/>
    <property type="project" value="UniProtKB-SubCell"/>
</dbReference>
<evidence type="ECO:0000256" key="5">
    <source>
        <dbReference type="ARBA" id="ARBA00022692"/>
    </source>
</evidence>
<name>E3L6C7_PUCGT</name>
<dbReference type="InterPro" id="IPR035522">
    <property type="entry name" value="Sho1_SH3"/>
</dbReference>
<dbReference type="PROSITE" id="PS50002">
    <property type="entry name" value="SH3"/>
    <property type="match status" value="1"/>
</dbReference>
<evidence type="ECO:0000313" key="14">
    <source>
        <dbReference type="Proteomes" id="UP000008783"/>
    </source>
</evidence>
<dbReference type="InterPro" id="IPR001452">
    <property type="entry name" value="SH3_domain"/>
</dbReference>
<feature type="compositionally biased region" description="Polar residues" evidence="10">
    <location>
        <begin position="295"/>
        <end position="314"/>
    </location>
</feature>
<keyword evidence="5 11" id="KW-0812">Transmembrane</keyword>
<dbReference type="STRING" id="418459.E3L6C7"/>
<reference evidence="14" key="2">
    <citation type="journal article" date="2011" name="Proc. Natl. Acad. Sci. U.S.A.">
        <title>Obligate biotrophy features unraveled by the genomic analysis of rust fungi.</title>
        <authorList>
            <person name="Duplessis S."/>
            <person name="Cuomo C.A."/>
            <person name="Lin Y.-C."/>
            <person name="Aerts A."/>
            <person name="Tisserant E."/>
            <person name="Veneault-Fourrey C."/>
            <person name="Joly D.L."/>
            <person name="Hacquard S."/>
            <person name="Amselem J."/>
            <person name="Cantarel B.L."/>
            <person name="Chiu R."/>
            <person name="Coutinho P.M."/>
            <person name="Feau N."/>
            <person name="Field M."/>
            <person name="Frey P."/>
            <person name="Gelhaye E."/>
            <person name="Goldberg J."/>
            <person name="Grabherr M.G."/>
            <person name="Kodira C.D."/>
            <person name="Kohler A."/>
            <person name="Kuees U."/>
            <person name="Lindquist E.A."/>
            <person name="Lucas S.M."/>
            <person name="Mago R."/>
            <person name="Mauceli E."/>
            <person name="Morin E."/>
            <person name="Murat C."/>
            <person name="Pangilinan J.L."/>
            <person name="Park R."/>
            <person name="Pearson M."/>
            <person name="Quesneville H."/>
            <person name="Rouhier N."/>
            <person name="Sakthikumar S."/>
            <person name="Salamov A.A."/>
            <person name="Schmutz J."/>
            <person name="Selles B."/>
            <person name="Shapiro H."/>
            <person name="Tanguay P."/>
            <person name="Tuskan G.A."/>
            <person name="Henrissat B."/>
            <person name="Van de Peer Y."/>
            <person name="Rouze P."/>
            <person name="Ellis J.G."/>
            <person name="Dodds P.N."/>
            <person name="Schein J.E."/>
            <person name="Zhong S."/>
            <person name="Hamelin R.C."/>
            <person name="Grigoriev I.V."/>
            <person name="Szabo L.J."/>
            <person name="Martin F."/>
        </authorList>
    </citation>
    <scope>NUCLEOTIDE SEQUENCE [LARGE SCALE GENOMIC DNA]</scope>
    <source>
        <strain evidence="14">CRL 75-36-700-3 / race SCCL</strain>
    </source>
</reference>